<dbReference type="InterPro" id="IPR031846">
    <property type="entry name" value="Hvcn1"/>
</dbReference>
<dbReference type="EMBL" id="CAJHNH020005457">
    <property type="protein sequence ID" value="CAG5132538.1"/>
    <property type="molecule type" value="Genomic_DNA"/>
</dbReference>
<dbReference type="Pfam" id="PF00520">
    <property type="entry name" value="Ion_trans"/>
    <property type="match status" value="1"/>
</dbReference>
<dbReference type="OrthoDB" id="427456at2759"/>
<dbReference type="Proteomes" id="UP000678393">
    <property type="component" value="Unassembled WGS sequence"/>
</dbReference>
<evidence type="ECO:0000256" key="4">
    <source>
        <dbReference type="ARBA" id="ARBA00022475"/>
    </source>
</evidence>
<dbReference type="InterPro" id="IPR005821">
    <property type="entry name" value="Ion_trans_dom"/>
</dbReference>
<gene>
    <name evidence="16" type="ORF">CUNI_LOCUS18096</name>
</gene>
<comment type="subcellular location">
    <subcellularLocation>
        <location evidence="1">Cell membrane</location>
        <topology evidence="1">Multi-pass membrane protein</topology>
    </subcellularLocation>
</comment>
<organism evidence="16 17">
    <name type="scientific">Candidula unifasciata</name>
    <dbReference type="NCBI Taxonomy" id="100452"/>
    <lineage>
        <taxon>Eukaryota</taxon>
        <taxon>Metazoa</taxon>
        <taxon>Spiralia</taxon>
        <taxon>Lophotrochozoa</taxon>
        <taxon>Mollusca</taxon>
        <taxon>Gastropoda</taxon>
        <taxon>Heterobranchia</taxon>
        <taxon>Euthyneura</taxon>
        <taxon>Panpulmonata</taxon>
        <taxon>Eupulmonata</taxon>
        <taxon>Stylommatophora</taxon>
        <taxon>Helicina</taxon>
        <taxon>Helicoidea</taxon>
        <taxon>Geomitridae</taxon>
        <taxon>Candidula</taxon>
    </lineage>
</organism>
<dbReference type="PANTHER" id="PTHR46480:SF1">
    <property type="entry name" value="VOLTAGE-GATED HYDROGEN CHANNEL 1"/>
    <property type="match status" value="1"/>
</dbReference>
<evidence type="ECO:0000256" key="9">
    <source>
        <dbReference type="ARBA" id="ARBA00023065"/>
    </source>
</evidence>
<comment type="caution">
    <text evidence="16">The sequence shown here is derived from an EMBL/GenBank/DDBJ whole genome shotgun (WGS) entry which is preliminary data.</text>
</comment>
<dbReference type="GO" id="GO:0034702">
    <property type="term" value="C:monoatomic ion channel complex"/>
    <property type="evidence" value="ECO:0007669"/>
    <property type="project" value="UniProtKB-KW"/>
</dbReference>
<evidence type="ECO:0000256" key="2">
    <source>
        <dbReference type="ARBA" id="ARBA00015897"/>
    </source>
</evidence>
<evidence type="ECO:0000256" key="1">
    <source>
        <dbReference type="ARBA" id="ARBA00004651"/>
    </source>
</evidence>
<evidence type="ECO:0000256" key="6">
    <source>
        <dbReference type="ARBA" id="ARBA00022882"/>
    </source>
</evidence>
<dbReference type="Gene3D" id="1.20.120.350">
    <property type="entry name" value="Voltage-gated potassium channels. Chain C"/>
    <property type="match status" value="1"/>
</dbReference>
<keyword evidence="6" id="KW-0851">Voltage-gated channel</keyword>
<evidence type="ECO:0000256" key="8">
    <source>
        <dbReference type="ARBA" id="ARBA00023054"/>
    </source>
</evidence>
<evidence type="ECO:0000256" key="3">
    <source>
        <dbReference type="ARBA" id="ARBA00022448"/>
    </source>
</evidence>
<proteinExistence type="predicted"/>
<feature type="transmembrane region" description="Helical" evidence="14">
    <location>
        <begin position="33"/>
        <end position="54"/>
    </location>
</feature>
<keyword evidence="11" id="KW-0407">Ion channel</keyword>
<keyword evidence="3" id="KW-0813">Transport</keyword>
<evidence type="ECO:0000313" key="16">
    <source>
        <dbReference type="EMBL" id="CAG5132538.1"/>
    </source>
</evidence>
<accession>A0A8S3ZWK4</accession>
<evidence type="ECO:0000313" key="17">
    <source>
        <dbReference type="Proteomes" id="UP000678393"/>
    </source>
</evidence>
<sequence length="266" mass="29860">MDASDGSTDREDIPSSGRSLRQKLGLIINSQKLMVLVVVLVIVDCIVVLLELAIDLTILQLGDNLAFLPPVLSYSGLFILGIFLVEILLRIYVMGLSFFSHKMEVFDAVVVVISFALDLTFGHSDDASAGVGLLIILRLWRVTRIISGVIRSVQTRANREIRKVQRRVNDLESNLIQWQAYSSELEHEIERMRATLREYRADFQARHIPRPGCESTDKPSTCVSERTRLEGSNVDIVTSVLRESQIITIDPVEPHSDNVDMLQNTS</sequence>
<dbReference type="AlphaFoldDB" id="A0A8S3ZWK4"/>
<name>A0A8S3ZWK4_9EUPU</name>
<evidence type="ECO:0000256" key="14">
    <source>
        <dbReference type="SAM" id="Phobius"/>
    </source>
</evidence>
<keyword evidence="8 13" id="KW-0175">Coiled coil</keyword>
<keyword evidence="5 14" id="KW-0812">Transmembrane</keyword>
<feature type="transmembrane region" description="Helical" evidence="14">
    <location>
        <begin position="74"/>
        <end position="93"/>
    </location>
</feature>
<dbReference type="SUPFAM" id="SSF81324">
    <property type="entry name" value="Voltage-gated potassium channels"/>
    <property type="match status" value="1"/>
</dbReference>
<evidence type="ECO:0000256" key="10">
    <source>
        <dbReference type="ARBA" id="ARBA00023136"/>
    </source>
</evidence>
<evidence type="ECO:0000256" key="13">
    <source>
        <dbReference type="SAM" id="Coils"/>
    </source>
</evidence>
<reference evidence="16" key="1">
    <citation type="submission" date="2021-04" db="EMBL/GenBank/DDBJ databases">
        <authorList>
            <consortium name="Molecular Ecology Group"/>
        </authorList>
    </citation>
    <scope>NUCLEOTIDE SEQUENCE</scope>
</reference>
<keyword evidence="10 14" id="KW-0472">Membrane</keyword>
<feature type="coiled-coil region" evidence="13">
    <location>
        <begin position="154"/>
        <end position="202"/>
    </location>
</feature>
<keyword evidence="4" id="KW-1003">Cell membrane</keyword>
<evidence type="ECO:0000256" key="12">
    <source>
        <dbReference type="ARBA" id="ARBA00031989"/>
    </source>
</evidence>
<keyword evidence="9" id="KW-0406">Ion transport</keyword>
<feature type="domain" description="Ion transport" evidence="15">
    <location>
        <begin position="35"/>
        <end position="152"/>
    </location>
</feature>
<keyword evidence="7 14" id="KW-1133">Transmembrane helix</keyword>
<evidence type="ECO:0000259" key="15">
    <source>
        <dbReference type="Pfam" id="PF00520"/>
    </source>
</evidence>
<protein>
    <recommendedName>
        <fullName evidence="2">Voltage-gated hydrogen channel 1</fullName>
    </recommendedName>
    <alternativeName>
        <fullName evidence="12">Hydrogen voltage-gated channel 1</fullName>
    </alternativeName>
</protein>
<dbReference type="GO" id="GO:0005886">
    <property type="term" value="C:plasma membrane"/>
    <property type="evidence" value="ECO:0007669"/>
    <property type="project" value="UniProtKB-SubCell"/>
</dbReference>
<evidence type="ECO:0000256" key="7">
    <source>
        <dbReference type="ARBA" id="ARBA00022989"/>
    </source>
</evidence>
<keyword evidence="17" id="KW-1185">Reference proteome</keyword>
<dbReference type="PANTHER" id="PTHR46480">
    <property type="entry name" value="F20B24.22"/>
    <property type="match status" value="1"/>
</dbReference>
<evidence type="ECO:0000256" key="5">
    <source>
        <dbReference type="ARBA" id="ARBA00022692"/>
    </source>
</evidence>
<dbReference type="GO" id="GO:0030171">
    <property type="term" value="F:voltage-gated proton channel activity"/>
    <property type="evidence" value="ECO:0007669"/>
    <property type="project" value="InterPro"/>
</dbReference>
<dbReference type="InterPro" id="IPR027359">
    <property type="entry name" value="Volt_channel_dom_sf"/>
</dbReference>
<evidence type="ECO:0000256" key="11">
    <source>
        <dbReference type="ARBA" id="ARBA00023303"/>
    </source>
</evidence>